<feature type="region of interest" description="Disordered" evidence="1">
    <location>
        <begin position="1"/>
        <end position="20"/>
    </location>
</feature>
<accession>A0A179HKT2</accession>
<evidence type="ECO:0000313" key="2">
    <source>
        <dbReference type="EMBL" id="OAQ90482.1"/>
    </source>
</evidence>
<proteinExistence type="predicted"/>
<dbReference type="AlphaFoldDB" id="A0A179HKT2"/>
<dbReference type="Proteomes" id="UP000078340">
    <property type="component" value="Unassembled WGS sequence"/>
</dbReference>
<reference evidence="2 3" key="1">
    <citation type="submission" date="2016-02" db="EMBL/GenBank/DDBJ databases">
        <title>Biosynthesis of antibiotic leucinostatins and their inhibition on Phytophthora in bio-control Purpureocillium lilacinum.</title>
        <authorList>
            <person name="Wang G."/>
            <person name="Liu Z."/>
            <person name="Lin R."/>
            <person name="Li E."/>
            <person name="Mao Z."/>
            <person name="Ling J."/>
            <person name="Yin W."/>
            <person name="Xie B."/>
        </authorList>
    </citation>
    <scope>NUCLEOTIDE SEQUENCE [LARGE SCALE GENOMIC DNA]</scope>
    <source>
        <strain evidence="2">PLFJ-1</strain>
    </source>
</reference>
<organism evidence="2 3">
    <name type="scientific">Purpureocillium lilacinum</name>
    <name type="common">Paecilomyces lilacinus</name>
    <dbReference type="NCBI Taxonomy" id="33203"/>
    <lineage>
        <taxon>Eukaryota</taxon>
        <taxon>Fungi</taxon>
        <taxon>Dikarya</taxon>
        <taxon>Ascomycota</taxon>
        <taxon>Pezizomycotina</taxon>
        <taxon>Sordariomycetes</taxon>
        <taxon>Hypocreomycetidae</taxon>
        <taxon>Hypocreales</taxon>
        <taxon>Ophiocordycipitaceae</taxon>
        <taxon>Purpureocillium</taxon>
    </lineage>
</organism>
<name>A0A179HKT2_PURLI</name>
<comment type="caution">
    <text evidence="2">The sequence shown here is derived from an EMBL/GenBank/DDBJ whole genome shotgun (WGS) entry which is preliminary data.</text>
</comment>
<evidence type="ECO:0000256" key="1">
    <source>
        <dbReference type="SAM" id="MobiDB-lite"/>
    </source>
</evidence>
<sequence length="102" mass="11468">MRALREQRGRGIKRPNAHAMDSSWVTDSGTSWMVDMHCGTRPGPLGLLKKACRASRVSCSREATMQTNYHYEFLTKGHLQEKKKRILVGLPSHGGECERVEG</sequence>
<evidence type="ECO:0000313" key="3">
    <source>
        <dbReference type="Proteomes" id="UP000078340"/>
    </source>
</evidence>
<gene>
    <name evidence="2" type="ORF">VFPFJ_04642</name>
</gene>
<protein>
    <submittedName>
        <fullName evidence="2">Uncharacterized protein</fullName>
    </submittedName>
</protein>
<dbReference type="EMBL" id="LSBI01000004">
    <property type="protein sequence ID" value="OAQ90482.1"/>
    <property type="molecule type" value="Genomic_DNA"/>
</dbReference>